<dbReference type="InterPro" id="IPR008210">
    <property type="entry name" value="PEP_carboxykinase_N"/>
</dbReference>
<dbReference type="SUPFAM" id="SSF53795">
    <property type="entry name" value="PEP carboxykinase-like"/>
    <property type="match status" value="1"/>
</dbReference>
<comment type="pathway">
    <text evidence="2">Carbohydrate biosynthesis; gluconeogenesis.</text>
</comment>
<evidence type="ECO:0000256" key="5">
    <source>
        <dbReference type="ARBA" id="ARBA00012306"/>
    </source>
</evidence>
<dbReference type="GO" id="GO:0042594">
    <property type="term" value="P:response to starvation"/>
    <property type="evidence" value="ECO:0007669"/>
    <property type="project" value="TreeGrafter"/>
</dbReference>
<dbReference type="AlphaFoldDB" id="A0A382C4W1"/>
<keyword evidence="6" id="KW-0312">Gluconeogenesis</keyword>
<keyword evidence="11" id="KW-0464">Manganese</keyword>
<feature type="domain" description="Phosphoenolpyruvate carboxykinase GTP-utilising N-terminal" evidence="14">
    <location>
        <begin position="12"/>
        <end position="233"/>
    </location>
</feature>
<dbReference type="GO" id="GO:0046327">
    <property type="term" value="P:glycerol biosynthetic process from pyruvate"/>
    <property type="evidence" value="ECO:0007669"/>
    <property type="project" value="TreeGrafter"/>
</dbReference>
<dbReference type="EMBL" id="UINC01032684">
    <property type="protein sequence ID" value="SVB20751.1"/>
    <property type="molecule type" value="Genomic_DNA"/>
</dbReference>
<proteinExistence type="inferred from homology"/>
<dbReference type="PANTHER" id="PTHR11561:SF0">
    <property type="entry name" value="PHOSPHOENOLPYRUVATE CARBOXYKINASE [GTP]-RELATED"/>
    <property type="match status" value="1"/>
</dbReference>
<evidence type="ECO:0000256" key="7">
    <source>
        <dbReference type="ARBA" id="ARBA00022723"/>
    </source>
</evidence>
<dbReference type="InterPro" id="IPR013035">
    <property type="entry name" value="PEP_carboxykinase_C"/>
</dbReference>
<sequence>MDAKTNNAALLKWVEETATLTQPKDIYWCDGTIEERDRLCAQMVESGTLYKLNDEKRPDSYLCRSDPKDVARVEHRTFICCENEADAGPTNNWVAPAEMRGTMNGLFEGCMKGRTMYVIPFSMGPIGSPISHIGIQISDSPYVVVNMRIMTRMGAAVWDQLGDDGDFVKCLHSVGAPLEEGQEDVAWPCNPDNIKITHFPEAREIISHGSGYGGNALLGKKCFALRIASTMAREEGWLSEHMLILGVTSPEGETTYVAAAFPSACGKTNFAMLIPPKEMDGWKISTIGDDIAWIKPGEDGNLYAINPEAGFFGVAPG</sequence>
<dbReference type="Gene3D" id="3.40.449.10">
    <property type="entry name" value="Phosphoenolpyruvate Carboxykinase, domain 1"/>
    <property type="match status" value="1"/>
</dbReference>
<dbReference type="Pfam" id="PF00821">
    <property type="entry name" value="PEPCK_GTP"/>
    <property type="match status" value="1"/>
</dbReference>
<comment type="subunit">
    <text evidence="4">Monomer.</text>
</comment>
<dbReference type="Pfam" id="PF17297">
    <property type="entry name" value="PEPCK_N"/>
    <property type="match status" value="1"/>
</dbReference>
<accession>A0A382C4W1</accession>
<comment type="cofactor">
    <cofactor evidence="1">
        <name>Mn(2+)</name>
        <dbReference type="ChEBI" id="CHEBI:29035"/>
    </cofactor>
</comment>
<evidence type="ECO:0000259" key="14">
    <source>
        <dbReference type="Pfam" id="PF17297"/>
    </source>
</evidence>
<dbReference type="GO" id="GO:0019543">
    <property type="term" value="P:propionate catabolic process"/>
    <property type="evidence" value="ECO:0007669"/>
    <property type="project" value="TreeGrafter"/>
</dbReference>
<dbReference type="InterPro" id="IPR018091">
    <property type="entry name" value="PEP_carboxykin_GTP_CS"/>
</dbReference>
<evidence type="ECO:0000256" key="10">
    <source>
        <dbReference type="ARBA" id="ARBA00023134"/>
    </source>
</evidence>
<dbReference type="FunFam" id="3.40.449.10:FF:000005">
    <property type="entry name" value="Phosphoenolpyruvate carboxykinase [GTP]"/>
    <property type="match status" value="1"/>
</dbReference>
<organism evidence="15">
    <name type="scientific">marine metagenome</name>
    <dbReference type="NCBI Taxonomy" id="408172"/>
    <lineage>
        <taxon>unclassified sequences</taxon>
        <taxon>metagenomes</taxon>
        <taxon>ecological metagenomes</taxon>
    </lineage>
</organism>
<dbReference type="GO" id="GO:0071333">
    <property type="term" value="P:cellular response to glucose stimulus"/>
    <property type="evidence" value="ECO:0007669"/>
    <property type="project" value="TreeGrafter"/>
</dbReference>
<dbReference type="Gene3D" id="3.90.228.20">
    <property type="match status" value="1"/>
</dbReference>
<evidence type="ECO:0000256" key="9">
    <source>
        <dbReference type="ARBA" id="ARBA00022793"/>
    </source>
</evidence>
<feature type="non-terminal residue" evidence="15">
    <location>
        <position position="317"/>
    </location>
</feature>
<dbReference type="GO" id="GO:0006107">
    <property type="term" value="P:oxaloacetate metabolic process"/>
    <property type="evidence" value="ECO:0007669"/>
    <property type="project" value="TreeGrafter"/>
</dbReference>
<keyword evidence="10" id="KW-0342">GTP-binding</keyword>
<dbReference type="InterPro" id="IPR035078">
    <property type="entry name" value="PEP_carboxykinase_GTP_N"/>
</dbReference>
<dbReference type="InterPro" id="IPR008209">
    <property type="entry name" value="PEP_carboxykinase_GTP"/>
</dbReference>
<feature type="domain" description="Phosphoenolpyruvate carboxykinase C-terminal P-loop" evidence="13">
    <location>
        <begin position="237"/>
        <end position="317"/>
    </location>
</feature>
<gene>
    <name evidence="15" type="ORF">METZ01_LOCUS173605</name>
</gene>
<protein>
    <recommendedName>
        <fullName evidence="5">phosphoenolpyruvate carboxykinase (GTP)</fullName>
        <ecNumber evidence="5">4.1.1.32</ecNumber>
    </recommendedName>
</protein>
<dbReference type="GO" id="GO:0006094">
    <property type="term" value="P:gluconeogenesis"/>
    <property type="evidence" value="ECO:0007669"/>
    <property type="project" value="UniProtKB-KW"/>
</dbReference>
<dbReference type="GO" id="GO:0030145">
    <property type="term" value="F:manganese ion binding"/>
    <property type="evidence" value="ECO:0007669"/>
    <property type="project" value="TreeGrafter"/>
</dbReference>
<dbReference type="EC" id="4.1.1.32" evidence="5"/>
<dbReference type="GO" id="GO:0005525">
    <property type="term" value="F:GTP binding"/>
    <property type="evidence" value="ECO:0007669"/>
    <property type="project" value="UniProtKB-KW"/>
</dbReference>
<dbReference type="InterPro" id="IPR035077">
    <property type="entry name" value="PEP_carboxykinase_GTP_C"/>
</dbReference>
<evidence type="ECO:0000256" key="8">
    <source>
        <dbReference type="ARBA" id="ARBA00022741"/>
    </source>
</evidence>
<dbReference type="SUPFAM" id="SSF68923">
    <property type="entry name" value="PEP carboxykinase N-terminal domain"/>
    <property type="match status" value="1"/>
</dbReference>
<evidence type="ECO:0000256" key="1">
    <source>
        <dbReference type="ARBA" id="ARBA00001936"/>
    </source>
</evidence>
<name>A0A382C4W1_9ZZZZ</name>
<evidence type="ECO:0000256" key="4">
    <source>
        <dbReference type="ARBA" id="ARBA00011245"/>
    </source>
</evidence>
<reference evidence="15" key="1">
    <citation type="submission" date="2018-05" db="EMBL/GenBank/DDBJ databases">
        <authorList>
            <person name="Lanie J.A."/>
            <person name="Ng W.-L."/>
            <person name="Kazmierczak K.M."/>
            <person name="Andrzejewski T.M."/>
            <person name="Davidsen T.M."/>
            <person name="Wayne K.J."/>
            <person name="Tettelin H."/>
            <person name="Glass J.I."/>
            <person name="Rusch D."/>
            <person name="Podicherti R."/>
            <person name="Tsui H.-C.T."/>
            <person name="Winkler M.E."/>
        </authorList>
    </citation>
    <scope>NUCLEOTIDE SEQUENCE</scope>
</reference>
<dbReference type="GO" id="GO:0033993">
    <property type="term" value="P:response to lipid"/>
    <property type="evidence" value="ECO:0007669"/>
    <property type="project" value="TreeGrafter"/>
</dbReference>
<evidence type="ECO:0000256" key="11">
    <source>
        <dbReference type="ARBA" id="ARBA00023211"/>
    </source>
</evidence>
<comment type="similarity">
    <text evidence="3">Belongs to the phosphoenolpyruvate carboxykinase [GTP] family.</text>
</comment>
<evidence type="ECO:0000256" key="12">
    <source>
        <dbReference type="ARBA" id="ARBA00023239"/>
    </source>
</evidence>
<keyword evidence="9" id="KW-0210">Decarboxylase</keyword>
<dbReference type="PROSITE" id="PS00505">
    <property type="entry name" value="PEPCK_GTP"/>
    <property type="match status" value="1"/>
</dbReference>
<evidence type="ECO:0000256" key="2">
    <source>
        <dbReference type="ARBA" id="ARBA00004742"/>
    </source>
</evidence>
<evidence type="ECO:0000256" key="3">
    <source>
        <dbReference type="ARBA" id="ARBA00005796"/>
    </source>
</evidence>
<dbReference type="NCBIfam" id="NF003253">
    <property type="entry name" value="PRK04210.1"/>
    <property type="match status" value="1"/>
</dbReference>
<evidence type="ECO:0000256" key="6">
    <source>
        <dbReference type="ARBA" id="ARBA00022432"/>
    </source>
</evidence>
<dbReference type="GO" id="GO:0004613">
    <property type="term" value="F:phosphoenolpyruvate carboxykinase (GTP) activity"/>
    <property type="evidence" value="ECO:0007669"/>
    <property type="project" value="UniProtKB-EC"/>
</dbReference>
<evidence type="ECO:0000259" key="13">
    <source>
        <dbReference type="Pfam" id="PF00821"/>
    </source>
</evidence>
<evidence type="ECO:0000313" key="15">
    <source>
        <dbReference type="EMBL" id="SVB20751.1"/>
    </source>
</evidence>
<dbReference type="GO" id="GO:0005829">
    <property type="term" value="C:cytosol"/>
    <property type="evidence" value="ECO:0007669"/>
    <property type="project" value="TreeGrafter"/>
</dbReference>
<keyword evidence="12" id="KW-0456">Lyase</keyword>
<keyword evidence="8" id="KW-0547">Nucleotide-binding</keyword>
<dbReference type="PANTHER" id="PTHR11561">
    <property type="entry name" value="PHOSPHOENOLPYRUVATE CARBOXYKINASE"/>
    <property type="match status" value="1"/>
</dbReference>
<keyword evidence="7" id="KW-0479">Metal-binding</keyword>